<dbReference type="Proteomes" id="UP000077405">
    <property type="component" value="Chromosome"/>
</dbReference>
<protein>
    <recommendedName>
        <fullName evidence="4">Conjugal transfer protein TrbJ</fullName>
    </recommendedName>
</protein>
<dbReference type="AlphaFoldDB" id="A0A160JEA4"/>
<reference evidence="2 3" key="1">
    <citation type="journal article" date="2013" name="Int. J. Syst. Evol. Microbiol.">
        <title>Azospirillum humicireducens sp. nov., a nitrogen-fixing bacterium isolated from a microbial fuel cell.</title>
        <authorList>
            <person name="Zhou S."/>
            <person name="Han L."/>
            <person name="Wang Y."/>
            <person name="Yang G."/>
            <person name="Zhuang L."/>
            <person name="Hu P."/>
        </authorList>
    </citation>
    <scope>NUCLEOTIDE SEQUENCE [LARGE SCALE GENOMIC DNA]</scope>
    <source>
        <strain evidence="2 3">SgZ-5</strain>
    </source>
</reference>
<gene>
    <name evidence="2" type="ORF">A6A40_03915</name>
</gene>
<evidence type="ECO:0000313" key="2">
    <source>
        <dbReference type="EMBL" id="ANC91115.1"/>
    </source>
</evidence>
<accession>A0A160JEA4</accession>
<keyword evidence="1" id="KW-0732">Signal</keyword>
<feature type="signal peptide" evidence="1">
    <location>
        <begin position="1"/>
        <end position="28"/>
    </location>
</feature>
<dbReference type="RefSeq" id="WP_063634204.1">
    <property type="nucleotide sequence ID" value="NZ_CP015285.1"/>
</dbReference>
<name>A0A160JEA4_9PROT</name>
<dbReference type="STRING" id="1226968.A6A40_03915"/>
<evidence type="ECO:0000256" key="1">
    <source>
        <dbReference type="SAM" id="SignalP"/>
    </source>
</evidence>
<evidence type="ECO:0008006" key="4">
    <source>
        <dbReference type="Google" id="ProtNLM"/>
    </source>
</evidence>
<organism evidence="2 3">
    <name type="scientific">Azospirillum humicireducens</name>
    <dbReference type="NCBI Taxonomy" id="1226968"/>
    <lineage>
        <taxon>Bacteria</taxon>
        <taxon>Pseudomonadati</taxon>
        <taxon>Pseudomonadota</taxon>
        <taxon>Alphaproteobacteria</taxon>
        <taxon>Rhodospirillales</taxon>
        <taxon>Azospirillaceae</taxon>
        <taxon>Azospirillum</taxon>
    </lineage>
</organism>
<proteinExistence type="predicted"/>
<feature type="chain" id="PRO_5007816708" description="Conjugal transfer protein TrbJ" evidence="1">
    <location>
        <begin position="29"/>
        <end position="301"/>
    </location>
</feature>
<dbReference type="KEGG" id="ahu:A6A40_03915"/>
<dbReference type="EMBL" id="CP015285">
    <property type="protein sequence ID" value="ANC91115.1"/>
    <property type="molecule type" value="Genomic_DNA"/>
</dbReference>
<sequence length="301" mass="31214">MRTRTLRAATAALALTVGLTAGPPPAHAFLGGLLNSFFGGGGGGGCFSEEGDGLFGTALSVVAGYVTGGAAGAAMGAASGVTGSGGSQAPGCPIVESRPRIVEDMVQRQEVEIIAQTAHMLTQIDNMIRMRRLSDLDTRVDVAVRLGDARRAAGLVDRVLWSLDGVGQQFADLYPDALPEGMSAAALAEHQAEQARLARDASRASKLVSADVMTGIEDYPARARVLMAALKACDGQTCAIDAGTQATLLNAEVAGQLLMMQAAHHRAAEAQLDYEQAAVERARQHTRINWQGLDTYGAPGS</sequence>
<dbReference type="OrthoDB" id="7301191at2"/>
<evidence type="ECO:0000313" key="3">
    <source>
        <dbReference type="Proteomes" id="UP000077405"/>
    </source>
</evidence>
<keyword evidence="3" id="KW-1185">Reference proteome</keyword>